<dbReference type="InterPro" id="IPR000504">
    <property type="entry name" value="RRM_dom"/>
</dbReference>
<evidence type="ECO:0000313" key="4">
    <source>
        <dbReference type="EMBL" id="WOL05866.1"/>
    </source>
</evidence>
<organism evidence="4 5">
    <name type="scientific">Canna indica</name>
    <name type="common">Indian-shot</name>
    <dbReference type="NCBI Taxonomy" id="4628"/>
    <lineage>
        <taxon>Eukaryota</taxon>
        <taxon>Viridiplantae</taxon>
        <taxon>Streptophyta</taxon>
        <taxon>Embryophyta</taxon>
        <taxon>Tracheophyta</taxon>
        <taxon>Spermatophyta</taxon>
        <taxon>Magnoliopsida</taxon>
        <taxon>Liliopsida</taxon>
        <taxon>Zingiberales</taxon>
        <taxon>Cannaceae</taxon>
        <taxon>Canna</taxon>
    </lineage>
</organism>
<feature type="compositionally biased region" description="Acidic residues" evidence="2">
    <location>
        <begin position="943"/>
        <end position="965"/>
    </location>
</feature>
<dbReference type="EMBL" id="CP136893">
    <property type="protein sequence ID" value="WOL05866.1"/>
    <property type="molecule type" value="Genomic_DNA"/>
</dbReference>
<evidence type="ECO:0000256" key="1">
    <source>
        <dbReference type="PROSITE-ProRule" id="PRU00176"/>
    </source>
</evidence>
<dbReference type="FunFam" id="3.30.70.330:FF:000816">
    <property type="entry name" value="Heterogeneous nuclear ribonucleoprotein Q"/>
    <property type="match status" value="1"/>
</dbReference>
<dbReference type="InterPro" id="IPR044680">
    <property type="entry name" value="EX1/2"/>
</dbReference>
<feature type="compositionally biased region" description="Basic and acidic residues" evidence="2">
    <location>
        <begin position="824"/>
        <end position="835"/>
    </location>
</feature>
<feature type="region of interest" description="Disordered" evidence="2">
    <location>
        <begin position="41"/>
        <end position="87"/>
    </location>
</feature>
<dbReference type="InterPro" id="IPR012677">
    <property type="entry name" value="Nucleotide-bd_a/b_plait_sf"/>
</dbReference>
<dbReference type="FunFam" id="3.30.70.330:FF:000187">
    <property type="entry name" value="Heterogeneous nuclear ribonucleoprotein Q"/>
    <property type="match status" value="1"/>
</dbReference>
<feature type="domain" description="RRM" evidence="3">
    <location>
        <begin position="1061"/>
        <end position="1146"/>
    </location>
</feature>
<dbReference type="SMART" id="SM00360">
    <property type="entry name" value="RRM"/>
    <property type="match status" value="3"/>
</dbReference>
<dbReference type="Proteomes" id="UP001327560">
    <property type="component" value="Chromosome 4"/>
</dbReference>
<dbReference type="PANTHER" id="PTHR33917:SF3">
    <property type="entry name" value="PROTEIN EXECUTER 1, CHLOROPLASTIC"/>
    <property type="match status" value="1"/>
</dbReference>
<feature type="domain" description="RRM" evidence="3">
    <location>
        <begin position="1159"/>
        <end position="1241"/>
    </location>
</feature>
<feature type="compositionally biased region" description="Low complexity" evidence="2">
    <location>
        <begin position="761"/>
        <end position="774"/>
    </location>
</feature>
<gene>
    <name evidence="4" type="ORF">Cni_G14597</name>
</gene>
<name>A0AAQ3QDU6_9LILI</name>
<feature type="compositionally biased region" description="Basic and acidic residues" evidence="2">
    <location>
        <begin position="870"/>
        <end position="881"/>
    </location>
</feature>
<feature type="compositionally biased region" description="Acidic residues" evidence="2">
    <location>
        <begin position="394"/>
        <end position="427"/>
    </location>
</feature>
<feature type="region of interest" description="Disordered" evidence="2">
    <location>
        <begin position="1"/>
        <end position="21"/>
    </location>
</feature>
<feature type="region of interest" description="Disordered" evidence="2">
    <location>
        <begin position="318"/>
        <end position="346"/>
    </location>
</feature>
<keyword evidence="5" id="KW-1185">Reference proteome</keyword>
<feature type="region of interest" description="Disordered" evidence="2">
    <location>
        <begin position="713"/>
        <end position="909"/>
    </location>
</feature>
<dbReference type="InterPro" id="IPR035979">
    <property type="entry name" value="RBD_domain_sf"/>
</dbReference>
<protein>
    <submittedName>
        <fullName evidence="4">Protein EXECUTER 1, chloroplastic</fullName>
    </submittedName>
</protein>
<accession>A0AAQ3QDU6</accession>
<feature type="compositionally biased region" description="Basic and acidic residues" evidence="2">
    <location>
        <begin position="428"/>
        <end position="440"/>
    </location>
</feature>
<dbReference type="GO" id="GO:0010343">
    <property type="term" value="P:singlet oxygen-mediated programmed cell death"/>
    <property type="evidence" value="ECO:0007669"/>
    <property type="project" value="InterPro"/>
</dbReference>
<feature type="domain" description="RRM" evidence="3">
    <location>
        <begin position="981"/>
        <end position="1059"/>
    </location>
</feature>
<evidence type="ECO:0000313" key="5">
    <source>
        <dbReference type="Proteomes" id="UP001327560"/>
    </source>
</evidence>
<dbReference type="SUPFAM" id="SSF54928">
    <property type="entry name" value="RNA-binding domain, RBD"/>
    <property type="match status" value="2"/>
</dbReference>
<feature type="compositionally biased region" description="Polar residues" evidence="2">
    <location>
        <begin position="78"/>
        <end position="87"/>
    </location>
</feature>
<dbReference type="CDD" id="cd00590">
    <property type="entry name" value="RRM_SF"/>
    <property type="match status" value="3"/>
</dbReference>
<dbReference type="PROSITE" id="PS50102">
    <property type="entry name" value="RRM"/>
    <property type="match status" value="3"/>
</dbReference>
<evidence type="ECO:0000256" key="2">
    <source>
        <dbReference type="SAM" id="MobiDB-lite"/>
    </source>
</evidence>
<feature type="region of interest" description="Disordered" evidence="2">
    <location>
        <begin position="394"/>
        <end position="440"/>
    </location>
</feature>
<dbReference type="Pfam" id="PF12014">
    <property type="entry name" value="Cyclin_D1_bind"/>
    <property type="match status" value="1"/>
</dbReference>
<reference evidence="4 5" key="1">
    <citation type="submission" date="2023-10" db="EMBL/GenBank/DDBJ databases">
        <title>Chromosome-scale genome assembly provides insights into flower coloration mechanisms of Canna indica.</title>
        <authorList>
            <person name="Li C."/>
        </authorList>
    </citation>
    <scope>NUCLEOTIDE SEQUENCE [LARGE SCALE GENOMIC DNA]</scope>
    <source>
        <tissue evidence="4">Flower</tissue>
    </source>
</reference>
<evidence type="ECO:0000259" key="3">
    <source>
        <dbReference type="PROSITE" id="PS50102"/>
    </source>
</evidence>
<feature type="compositionally biased region" description="Acidic residues" evidence="2">
    <location>
        <begin position="890"/>
        <end position="909"/>
    </location>
</feature>
<feature type="compositionally biased region" description="Low complexity" evidence="2">
    <location>
        <begin position="719"/>
        <end position="728"/>
    </location>
</feature>
<feature type="compositionally biased region" description="Basic and acidic residues" evidence="2">
    <location>
        <begin position="842"/>
        <end position="861"/>
    </location>
</feature>
<feature type="region of interest" description="Disordered" evidence="2">
    <location>
        <begin position="921"/>
        <end position="965"/>
    </location>
</feature>
<dbReference type="Pfam" id="PF00076">
    <property type="entry name" value="RRM_1"/>
    <property type="match status" value="3"/>
</dbReference>
<sequence>MASIPSPHLPPSSSLHADPNAAKFPAKAPIQFLHSPRRALPRFKKAAAGATRAPPDPFLCRCRKNPPSDEQEEGSSAKDGSTPSSWDSLVQDVVSGAAKKWDDLLTACRNSWSKNGLSAVTSVAVEVEGADEKKVREVEENEEDGGDWDWERWKRHFVEVEEQERLVSVLKSQLGDAISREDYKYAAKMKLAIAGASGNDVVGTAISIMDRAIEEERYNDAAFIRDYAGAGLVGWWAGISEDGTDPYGRIICISAEYGRYVARSYSPRQLATGRPGFPLFEIFFTKSNGEYKHQVVYLRQLESAEDLTNKIEKKPGFSNLNSYDNSKEENSTQAQDIKTVEGMDDDSSMTDGISIIQNVLRDLIPGVKVRVLKLVSPGKVDRDVIAKVVEQIMEEEEEGSEEDGSDEELETIESDDLSLENDMEEIEMNSRDSTSRHEGKSEVSVKVVIGGLTPKLSADVPPTNLVRVPASLEKKDLVSFSVILEQDAIKCGTDEKRRALKRKLVARKSADLLSDELAKVIPDKDKIHLKVLRDLQELINYSVNNRHNYHSLFKATHFSRIEIPLTSDPLSGLYIGSHGMYSSNVLHLQRKFGQWQEDLTSHKPTNLEFYEYVEAIKLTGDPSVPAGQVAFRAKVGKQAQLPHKGIIPEEFGVIARYKGQGRLADPGFRNPKWVDGELVIFDGKLSGFSVFMPQPSQFDGVGCQSRFSIRSMRTRNADAAKSGATKKTPPAKKDTATGSEAAQKATPKSGTKATRSAGRLSASKAAASTAVAVTPDPNPEPQVDELTATPADKKSAAVTSKKSAGGKGKTPPGQKAAALATSSRVEEPVEEQVVKDEEDESKAEVEENEQKNEVAEEDLKNEVAVLDVKNTGDDTSIKNGEDSADAGQQMEEEDFDPEESMDPVEEEVGMEEDVGVAVGVEEKDVGGATSVEEGVGGTKGEEAEGEEADVGVEEEEGPQVEEDEQKEISDMAKRRQMKKEQEIFVGGLDRDAVEDDLKVAFEKVGEVVEVRLHKDFVTNKNKGFAFVKFANKEQATRALSELKNPIIRGKRCGIAPSEDNDTLFLGNICNTWTKEAVKQKLKDYGVEGVEHITLVLDTQNEGLSRGFAFLEFSCHEEAMLAYKRLQKPDAIFGHPERTVKVAFAEPLREPDPEVMAQVKSVFVDGLPPFWDEDQVKEQFKGYGEIERVVLARNMSTAKRKDFGFVNFTTHDAAVSCVEGINATELGDGKFKMKVRARLANPLPKTQAVKGGMSGGFRIGYTGVGVYSKFGRGFGRGRFPSFRAGFQGGRAFNFRGRGRGGRFPLAADGGMEGSSTEFQFRRPFGGRGVFLWQDGMVLSAAVDKSSHPEDHHFLQRSLADLLVVDTLISMEMLGMVSNGHSLCWNMILDIWNLGIGFTPVMITQVQCLGRLVIEISWVAYIHVIIMAQIMVAMPIPRMEGHTLEVATTITRCNLQMLV</sequence>
<keyword evidence="1" id="KW-0694">RNA-binding</keyword>
<dbReference type="PANTHER" id="PTHR33917">
    <property type="entry name" value="PROTEIN EXECUTER 1, CHLOROPLASTIC"/>
    <property type="match status" value="1"/>
</dbReference>
<dbReference type="Gene3D" id="3.30.70.330">
    <property type="match status" value="3"/>
</dbReference>
<proteinExistence type="predicted"/>
<dbReference type="GO" id="GO:0003723">
    <property type="term" value="F:RNA binding"/>
    <property type="evidence" value="ECO:0007669"/>
    <property type="project" value="UniProtKB-UniRule"/>
</dbReference>
<dbReference type="GO" id="GO:0042651">
    <property type="term" value="C:thylakoid membrane"/>
    <property type="evidence" value="ECO:0007669"/>
    <property type="project" value="TreeGrafter"/>
</dbReference>